<dbReference type="InterPro" id="IPR055871">
    <property type="entry name" value="DUF7448"/>
</dbReference>
<evidence type="ECO:0000259" key="1">
    <source>
        <dbReference type="Pfam" id="PF24240"/>
    </source>
</evidence>
<name>A0A3G3MAD3_9CAUD</name>
<protein>
    <recommendedName>
        <fullName evidence="1">DUF7448 domain-containing protein</fullName>
    </recommendedName>
</protein>
<dbReference type="Pfam" id="PF24240">
    <property type="entry name" value="DUF7448"/>
    <property type="match status" value="1"/>
</dbReference>
<dbReference type="RefSeq" id="YP_010246308.1">
    <property type="nucleotide sequence ID" value="NC_060134.1"/>
</dbReference>
<keyword evidence="3" id="KW-1185">Reference proteome</keyword>
<sequence>MSDLALSLLAESLIGKRVKSATTNSLTLDDGTVIELFESASDCCASAYGDWALADAVDLDAAITAVDLTSEEHEDYDSHYTTGELRIMHNQNPIALGDLYANSGNGGYYYSVLSVKVHLPTGGSIQTELISS</sequence>
<feature type="domain" description="DUF7448" evidence="1">
    <location>
        <begin position="11"/>
        <end position="114"/>
    </location>
</feature>
<dbReference type="EMBL" id="MH976515">
    <property type="protein sequence ID" value="AYR03209.1"/>
    <property type="molecule type" value="Genomic_DNA"/>
</dbReference>
<organism evidence="2 3">
    <name type="scientific">Gordonia phage Octobien14</name>
    <dbReference type="NCBI Taxonomy" id="2483673"/>
    <lineage>
        <taxon>Viruses</taxon>
        <taxon>Duplodnaviria</taxon>
        <taxon>Heunggongvirae</taxon>
        <taxon>Uroviricota</taxon>
        <taxon>Caudoviricetes</taxon>
        <taxon>Deeyouvirinae</taxon>
        <taxon>Octobienvirus</taxon>
        <taxon>Octobienvirus octobien14</taxon>
    </lineage>
</organism>
<proteinExistence type="predicted"/>
<dbReference type="KEGG" id="vg:70080850"/>
<evidence type="ECO:0000313" key="2">
    <source>
        <dbReference type="EMBL" id="AYR03209.1"/>
    </source>
</evidence>
<dbReference type="Proteomes" id="UP000280547">
    <property type="component" value="Segment"/>
</dbReference>
<reference evidence="2 3" key="1">
    <citation type="submission" date="2018-09" db="EMBL/GenBank/DDBJ databases">
        <authorList>
            <person name="Amanuel B.M."/>
            <person name="Anspach C.J."/>
            <person name="Chiquito R.J."/>
            <person name="Gales J.M."/>
            <person name="Hall T."/>
            <person name="Hotaki K."/>
            <person name="Lozano B."/>
            <person name="Mugisha B."/>
            <person name="Fogarty M.P."/>
            <person name="Leadon S.A."/>
            <person name="Molloy S.D."/>
            <person name="Garlena R.A."/>
            <person name="Russell D.A."/>
            <person name="Pope W.H."/>
            <person name="Jacobs-Sera D."/>
            <person name="Hatfull G.F."/>
        </authorList>
    </citation>
    <scope>NUCLEOTIDE SEQUENCE [LARGE SCALE GENOMIC DNA]</scope>
</reference>
<dbReference type="GeneID" id="70080850"/>
<gene>
    <name evidence="2" type="primary">63</name>
    <name evidence="2" type="ORF">SEA_OCTOBIEN14_63</name>
</gene>
<accession>A0A3G3MAD3</accession>
<evidence type="ECO:0000313" key="3">
    <source>
        <dbReference type="Proteomes" id="UP000280547"/>
    </source>
</evidence>